<dbReference type="Proteomes" id="UP000248148">
    <property type="component" value="Unassembled WGS sequence"/>
</dbReference>
<organism evidence="1 2">
    <name type="scientific">Rhodopseudomonas faecalis</name>
    <dbReference type="NCBI Taxonomy" id="99655"/>
    <lineage>
        <taxon>Bacteria</taxon>
        <taxon>Pseudomonadati</taxon>
        <taxon>Pseudomonadota</taxon>
        <taxon>Alphaproteobacteria</taxon>
        <taxon>Hyphomicrobiales</taxon>
        <taxon>Nitrobacteraceae</taxon>
        <taxon>Rhodopseudomonas</taxon>
    </lineage>
</organism>
<gene>
    <name evidence="1" type="ORF">BJ122_12746</name>
</gene>
<dbReference type="RefSeq" id="WP_181418977.1">
    <property type="nucleotide sequence ID" value="NZ_QJTI01000027.1"/>
</dbReference>
<sequence length="54" mass="6243">MDKSVARLNIEHYRRLLATDIDDCKRQTIIKLLAQEEATLASLIRSEKAEKSRT</sequence>
<dbReference type="EMBL" id="QJTI01000027">
    <property type="protein sequence ID" value="PYF00187.1"/>
    <property type="molecule type" value="Genomic_DNA"/>
</dbReference>
<accession>A0A318T990</accession>
<name>A0A318T990_9BRAD</name>
<proteinExistence type="predicted"/>
<keyword evidence="2" id="KW-1185">Reference proteome</keyword>
<dbReference type="AlphaFoldDB" id="A0A318T990"/>
<reference evidence="1 2" key="1">
    <citation type="submission" date="2018-06" db="EMBL/GenBank/DDBJ databases">
        <title>Genomic Encyclopedia of Archaeal and Bacterial Type Strains, Phase II (KMG-II): from individual species to whole genera.</title>
        <authorList>
            <person name="Goeker M."/>
        </authorList>
    </citation>
    <scope>NUCLEOTIDE SEQUENCE [LARGE SCALE GENOMIC DNA]</scope>
    <source>
        <strain evidence="1 2">JCM 11668</strain>
    </source>
</reference>
<evidence type="ECO:0000313" key="2">
    <source>
        <dbReference type="Proteomes" id="UP000248148"/>
    </source>
</evidence>
<protein>
    <submittedName>
        <fullName evidence="1">Uncharacterized protein</fullName>
    </submittedName>
</protein>
<comment type="caution">
    <text evidence="1">The sequence shown here is derived from an EMBL/GenBank/DDBJ whole genome shotgun (WGS) entry which is preliminary data.</text>
</comment>
<evidence type="ECO:0000313" key="1">
    <source>
        <dbReference type="EMBL" id="PYF00187.1"/>
    </source>
</evidence>